<dbReference type="InterPro" id="IPR026906">
    <property type="entry name" value="LRR_5"/>
</dbReference>
<evidence type="ECO:0000313" key="1">
    <source>
        <dbReference type="EMBL" id="JAP94299.1"/>
    </source>
</evidence>
<dbReference type="SUPFAM" id="SSF52058">
    <property type="entry name" value="L domain-like"/>
    <property type="match status" value="1"/>
</dbReference>
<proteinExistence type="predicted"/>
<feature type="non-terminal residue" evidence="1">
    <location>
        <position position="276"/>
    </location>
</feature>
<name>A0A146KGA2_9EUKA</name>
<dbReference type="Gene3D" id="3.80.10.10">
    <property type="entry name" value="Ribonuclease Inhibitor"/>
    <property type="match status" value="1"/>
</dbReference>
<accession>A0A146KGA2</accession>
<organism evidence="1">
    <name type="scientific">Trepomonas sp. PC1</name>
    <dbReference type="NCBI Taxonomy" id="1076344"/>
    <lineage>
        <taxon>Eukaryota</taxon>
        <taxon>Metamonada</taxon>
        <taxon>Diplomonadida</taxon>
        <taxon>Hexamitidae</taxon>
        <taxon>Hexamitinae</taxon>
        <taxon>Trepomonas</taxon>
    </lineage>
</organism>
<reference evidence="1" key="1">
    <citation type="submission" date="2015-07" db="EMBL/GenBank/DDBJ databases">
        <title>Adaptation to a free-living lifestyle via gene acquisitions in the diplomonad Trepomonas sp. PC1.</title>
        <authorList>
            <person name="Xu F."/>
            <person name="Jerlstrom-Hultqvist J."/>
            <person name="Kolisko M."/>
            <person name="Simpson A.G.B."/>
            <person name="Roger A.J."/>
            <person name="Svard S.G."/>
            <person name="Andersson J.O."/>
        </authorList>
    </citation>
    <scope>NUCLEOTIDE SEQUENCE</scope>
    <source>
        <strain evidence="1">PC1</strain>
    </source>
</reference>
<dbReference type="Pfam" id="PF13306">
    <property type="entry name" value="LRR_5"/>
    <property type="match status" value="1"/>
</dbReference>
<gene>
    <name evidence="1" type="ORF">TPC1_13105</name>
</gene>
<sequence>LLELNQQVTIDCELLCDLLMLRYLKLPNVEQLIGDTNILRNKYATDESSLCVKELCHSIKELPDLEARLDPDFGRKLLQIDHYQLNNVLYCVDTNFCDFSCVRGVVTTLTKQISNHCFEGSNLNFIICPLVEEVGFMSFYGCRFLRVFNSRRLKIIQQKAFATCINLSFIDLSNVQFVGSGAFSFCLNLVSLKMNKIKSLPDFCFFSCHSLMQITCRLIEDVHQRCFYNCKQTPNMTAKRPLANQLDNFKMQKEEKFQEILADSFEERKSLNKMIK</sequence>
<feature type="non-terminal residue" evidence="1">
    <location>
        <position position="1"/>
    </location>
</feature>
<protein>
    <submittedName>
        <fullName evidence="1">Leucine rich repeats-containing protein</fullName>
    </submittedName>
</protein>
<dbReference type="InterPro" id="IPR032675">
    <property type="entry name" value="LRR_dom_sf"/>
</dbReference>
<dbReference type="EMBL" id="GDID01002307">
    <property type="protein sequence ID" value="JAP94299.1"/>
    <property type="molecule type" value="Transcribed_RNA"/>
</dbReference>
<dbReference type="AlphaFoldDB" id="A0A146KGA2"/>